<dbReference type="OrthoDB" id="26399at2759"/>
<evidence type="ECO:0000256" key="4">
    <source>
        <dbReference type="ARBA" id="ARBA00022448"/>
    </source>
</evidence>
<evidence type="ECO:0000313" key="12">
    <source>
        <dbReference type="EMBL" id="ORZ35947.1"/>
    </source>
</evidence>
<dbReference type="GO" id="GO:0031267">
    <property type="term" value="F:small GTPase binding"/>
    <property type="evidence" value="ECO:0007669"/>
    <property type="project" value="InterPro"/>
</dbReference>
<dbReference type="Pfam" id="PF08389">
    <property type="entry name" value="Xpo1"/>
    <property type="match status" value="1"/>
</dbReference>
<keyword evidence="4 9" id="KW-0813">Transport</keyword>
<keyword evidence="8 9" id="KW-0539">Nucleus</keyword>
<dbReference type="STRING" id="765915.A0A1Y2HMV8"/>
<dbReference type="GO" id="GO:0005737">
    <property type="term" value="C:cytoplasm"/>
    <property type="evidence" value="ECO:0007669"/>
    <property type="project" value="UniProtKB-SubCell"/>
</dbReference>
<dbReference type="InterPro" id="IPR016024">
    <property type="entry name" value="ARM-type_fold"/>
</dbReference>
<evidence type="ECO:0000256" key="7">
    <source>
        <dbReference type="ARBA" id="ARBA00022884"/>
    </source>
</evidence>
<evidence type="ECO:0000259" key="10">
    <source>
        <dbReference type="Pfam" id="PF08389"/>
    </source>
</evidence>
<evidence type="ECO:0000256" key="3">
    <source>
        <dbReference type="ARBA" id="ARBA00018928"/>
    </source>
</evidence>
<organism evidence="12 13">
    <name type="scientific">Catenaria anguillulae PL171</name>
    <dbReference type="NCBI Taxonomy" id="765915"/>
    <lineage>
        <taxon>Eukaryota</taxon>
        <taxon>Fungi</taxon>
        <taxon>Fungi incertae sedis</taxon>
        <taxon>Blastocladiomycota</taxon>
        <taxon>Blastocladiomycetes</taxon>
        <taxon>Blastocladiales</taxon>
        <taxon>Catenariaceae</taxon>
        <taxon>Catenaria</taxon>
    </lineage>
</organism>
<dbReference type="Pfam" id="PF19282">
    <property type="entry name" value="Exportin-T"/>
    <property type="match status" value="1"/>
</dbReference>
<evidence type="ECO:0000313" key="13">
    <source>
        <dbReference type="Proteomes" id="UP000193411"/>
    </source>
</evidence>
<dbReference type="InterPro" id="IPR045546">
    <property type="entry name" value="Exportin-T_C"/>
</dbReference>
<keyword evidence="5 9" id="KW-0963">Cytoplasm</keyword>
<evidence type="ECO:0000256" key="5">
    <source>
        <dbReference type="ARBA" id="ARBA00022490"/>
    </source>
</evidence>
<dbReference type="GO" id="GO:0071528">
    <property type="term" value="P:tRNA re-export from nucleus"/>
    <property type="evidence" value="ECO:0007669"/>
    <property type="project" value="UniProtKB-UniRule"/>
</dbReference>
<dbReference type="PANTHER" id="PTHR15952">
    <property type="entry name" value="EXPORTIN-T/LOS1"/>
    <property type="match status" value="1"/>
</dbReference>
<comment type="caution">
    <text evidence="12">The sequence shown here is derived from an EMBL/GenBank/DDBJ whole genome shotgun (WGS) entry which is preliminary data.</text>
</comment>
<evidence type="ECO:0000259" key="11">
    <source>
        <dbReference type="Pfam" id="PF19282"/>
    </source>
</evidence>
<keyword evidence="6 9" id="KW-0820">tRNA-binding</keyword>
<keyword evidence="7 9" id="KW-0694">RNA-binding</keyword>
<dbReference type="Proteomes" id="UP000193411">
    <property type="component" value="Unassembled WGS sequence"/>
</dbReference>
<evidence type="ECO:0000256" key="8">
    <source>
        <dbReference type="ARBA" id="ARBA00023242"/>
    </source>
</evidence>
<dbReference type="EMBL" id="MCFL01000019">
    <property type="protein sequence ID" value="ORZ35947.1"/>
    <property type="molecule type" value="Genomic_DNA"/>
</dbReference>
<proteinExistence type="inferred from homology"/>
<comment type="function">
    <text evidence="9">tRNA nucleus export receptor which facilitates tRNA translocation across the nuclear pore complex.</text>
</comment>
<dbReference type="AlphaFoldDB" id="A0A1Y2HMV8"/>
<feature type="domain" description="Exportin-1/Importin-beta-like" evidence="10">
    <location>
        <begin position="137"/>
        <end position="303"/>
    </location>
</feature>
<dbReference type="PANTHER" id="PTHR15952:SF11">
    <property type="entry name" value="EXPORTIN-T"/>
    <property type="match status" value="1"/>
</dbReference>
<evidence type="ECO:0000256" key="9">
    <source>
        <dbReference type="RuleBase" id="RU366037"/>
    </source>
</evidence>
<accession>A0A1Y2HMV8</accession>
<reference evidence="12 13" key="1">
    <citation type="submission" date="2016-07" db="EMBL/GenBank/DDBJ databases">
        <title>Pervasive Adenine N6-methylation of Active Genes in Fungi.</title>
        <authorList>
            <consortium name="DOE Joint Genome Institute"/>
            <person name="Mondo S.J."/>
            <person name="Dannebaum R.O."/>
            <person name="Kuo R.C."/>
            <person name="Labutti K."/>
            <person name="Haridas S."/>
            <person name="Kuo A."/>
            <person name="Salamov A."/>
            <person name="Ahrendt S.R."/>
            <person name="Lipzen A."/>
            <person name="Sullivan W."/>
            <person name="Andreopoulos W.B."/>
            <person name="Clum A."/>
            <person name="Lindquist E."/>
            <person name="Daum C."/>
            <person name="Ramamoorthy G.K."/>
            <person name="Gryganskyi A."/>
            <person name="Culley D."/>
            <person name="Magnuson J.K."/>
            <person name="James T.Y."/>
            <person name="O'Malley M.A."/>
            <person name="Stajich J.E."/>
            <person name="Spatafora J.W."/>
            <person name="Visel A."/>
            <person name="Grigoriev I.V."/>
        </authorList>
    </citation>
    <scope>NUCLEOTIDE SEQUENCE [LARGE SCALE GENOMIC DNA]</scope>
    <source>
        <strain evidence="12 13">PL171</strain>
    </source>
</reference>
<dbReference type="InterPro" id="IPR013598">
    <property type="entry name" value="Exportin-1/Importin-b-like"/>
</dbReference>
<name>A0A1Y2HMV8_9FUNG</name>
<gene>
    <name evidence="12" type="ORF">BCR44DRAFT_278806</name>
</gene>
<keyword evidence="13" id="KW-1185">Reference proteome</keyword>
<protein>
    <recommendedName>
        <fullName evidence="3 9">Exportin-T</fullName>
    </recommendedName>
    <alternativeName>
        <fullName evidence="9">Exportin(tRNA)</fullName>
    </alternativeName>
    <alternativeName>
        <fullName evidence="9">tRNA exportin</fullName>
    </alternativeName>
</protein>
<dbReference type="GO" id="GO:0000049">
    <property type="term" value="F:tRNA binding"/>
    <property type="evidence" value="ECO:0007669"/>
    <property type="project" value="UniProtKB-UniRule"/>
</dbReference>
<feature type="domain" description="Exportin-T C-terminal" evidence="11">
    <location>
        <begin position="385"/>
        <end position="1094"/>
    </location>
</feature>
<dbReference type="SUPFAM" id="SSF48371">
    <property type="entry name" value="ARM repeat"/>
    <property type="match status" value="1"/>
</dbReference>
<dbReference type="GO" id="GO:0016363">
    <property type="term" value="C:nuclear matrix"/>
    <property type="evidence" value="ECO:0007669"/>
    <property type="project" value="TreeGrafter"/>
</dbReference>
<comment type="subcellular location">
    <subcellularLocation>
        <location evidence="1 9">Cytoplasm</location>
    </subcellularLocation>
    <subcellularLocation>
        <location evidence="9">Nucleus</location>
    </subcellularLocation>
    <text evidence="9">Shuttles between the nucleus and the cytoplasm.</text>
</comment>
<evidence type="ECO:0000256" key="1">
    <source>
        <dbReference type="ARBA" id="ARBA00004496"/>
    </source>
</evidence>
<sequence>MTMTGDPSAPAAAAAAASADGSPLLAQLAASLDPHLLQTVRQAIQAAMAPSGLVDQQTHHQANQYLDQLRSQPNAWQLCLSLAAAEDMVRNPYLVFYALQSLELLLPSLDTAAVLASAVRPAVWALLRRSLSTPGTEPFLRNKIAQLVTLLFARLWPAEWPEFWDQVWMLLPKLDPATGAFAAGVDLNAARPAVDFFLRLTHAIDQEIVNVLIHREANEVSHNQILKDHMREGTVQQLVQLWYTIAHAYAHDEQVVVQCLKNASLYISWIDVSLIVNDRWLPLILRHLNETEHAARLAALECLSEIVSKGMKPAEKLRLIEYLGVFQLLQQFVARFFPTTQLQDEDDDLAFVEQVGKLVSVVGVQLAEAWVNAPKDDQALLATLTSALHTLFPIYLQFFADDWDHVHATVTDLTTHWLNYWKLLKKAQFGLPFTAQHAELGMAQQLLHATVRKLAYHADQAMPVSAVGALVGDGSADSEADEDDDAIAFAEQRRNLKVVFDNLAQLVPEVWAAYVVAVISDTLSKYKSAASVSAAAALVPWTEAELALHLIYLFGEAIKCAAKAKEDKTLTAYRDPKSNAVTPLGSLMVQLLESGIAAYPAACIPPLYWEVVVRYSGFFAAFAEYLPSALDALARGMHVAGPASERAAYLMLRFIKDTRTGFDKTVIEGVLASMADLLGVPGAPAPGTDPEAVAKCKEDVYEAVSLLVAHDALPPAKRAEYLRAALGPLMQALQAATANVAQVRGTGDREALGVHVAGVMYATGALAKEFPTASTTTPTTTSAMSTTAAGNAASEADRPWIPILADANQVVLAALDAFAYSSPVRAAARACFQRSLKAMGPRAFPLLPPLLSTLLANVSVHEAGDLLGFLGLLIYQHRTALAGFIDDLIRPVFAMVARFLSVPPQGTDEAVAMVNIKKMYLSFLGSLVTPEHGLTLVLVSEANFAALNEAGVLGGVAGWAMAGTGVEGGDRAVQKTAVGLLGKFAIAWSKSPLPPHVPPTWLAESLLPHIARVCFEMPLKCCDPKDAGTLVVVNEIAALHKQVFDAQGNQWPQFLAGVYLPAVGCPPDMANEYAQAVASLETRKLAAWLKGFISANR</sequence>
<dbReference type="GO" id="GO:0005643">
    <property type="term" value="C:nuclear pore"/>
    <property type="evidence" value="ECO:0007669"/>
    <property type="project" value="TreeGrafter"/>
</dbReference>
<dbReference type="InterPro" id="IPR011989">
    <property type="entry name" value="ARM-like"/>
</dbReference>
<comment type="similarity">
    <text evidence="2 9">Belongs to the exportin family.</text>
</comment>
<evidence type="ECO:0000256" key="2">
    <source>
        <dbReference type="ARBA" id="ARBA00009466"/>
    </source>
</evidence>
<dbReference type="InterPro" id="IPR040017">
    <property type="entry name" value="XPOT"/>
</dbReference>
<dbReference type="Gene3D" id="1.25.10.10">
    <property type="entry name" value="Leucine-rich Repeat Variant"/>
    <property type="match status" value="1"/>
</dbReference>
<evidence type="ECO:0000256" key="6">
    <source>
        <dbReference type="ARBA" id="ARBA00022555"/>
    </source>
</evidence>